<comment type="caution">
    <text evidence="1">The sequence shown here is derived from an EMBL/GenBank/DDBJ whole genome shotgun (WGS) entry which is preliminary data.</text>
</comment>
<feature type="non-terminal residue" evidence="1">
    <location>
        <position position="39"/>
    </location>
</feature>
<sequence length="39" mass="4640">MNRFVFGKTNRFTIQAFQMSPEIQILSLDFPRLILTHTK</sequence>
<accession>A0A5J4QSW0</accession>
<reference evidence="1" key="1">
    <citation type="submission" date="2019-03" db="EMBL/GenBank/DDBJ databases">
        <title>Single cell metagenomics reveals metabolic interactions within the superorganism composed of flagellate Streblomastix strix and complex community of Bacteroidetes bacteria on its surface.</title>
        <authorList>
            <person name="Treitli S.C."/>
            <person name="Kolisko M."/>
            <person name="Husnik F."/>
            <person name="Keeling P."/>
            <person name="Hampl V."/>
        </authorList>
    </citation>
    <scope>NUCLEOTIDE SEQUENCE</scope>
    <source>
        <strain evidence="1">STM</strain>
    </source>
</reference>
<name>A0A5J4QSW0_9ZZZZ</name>
<gene>
    <name evidence="1" type="ORF">EZS27_026430</name>
</gene>
<dbReference type="EMBL" id="SNRY01002623">
    <property type="protein sequence ID" value="KAA6324218.1"/>
    <property type="molecule type" value="Genomic_DNA"/>
</dbReference>
<proteinExistence type="predicted"/>
<protein>
    <submittedName>
        <fullName evidence="1">Uncharacterized protein</fullName>
    </submittedName>
</protein>
<evidence type="ECO:0000313" key="1">
    <source>
        <dbReference type="EMBL" id="KAA6324218.1"/>
    </source>
</evidence>
<organism evidence="1">
    <name type="scientific">termite gut metagenome</name>
    <dbReference type="NCBI Taxonomy" id="433724"/>
    <lineage>
        <taxon>unclassified sequences</taxon>
        <taxon>metagenomes</taxon>
        <taxon>organismal metagenomes</taxon>
    </lineage>
</organism>
<dbReference type="AlphaFoldDB" id="A0A5J4QSW0"/>